<protein>
    <recommendedName>
        <fullName evidence="4">Glutamate/phenylalanine/leucine/valine/L-tryptophan dehydrogenase C-terminal domain-containing protein</fullName>
    </recommendedName>
</protein>
<comment type="caution">
    <text evidence="5">The sequence shown here is derived from an EMBL/GenBank/DDBJ whole genome shotgun (WGS) entry which is preliminary data.</text>
</comment>
<dbReference type="Gene3D" id="3.40.50.10860">
    <property type="entry name" value="Leucine Dehydrogenase, chain A, domain 1"/>
    <property type="match status" value="1"/>
</dbReference>
<dbReference type="PANTHER" id="PTHR11606">
    <property type="entry name" value="GLUTAMATE DEHYDROGENASE"/>
    <property type="match status" value="1"/>
</dbReference>
<keyword evidence="2 3" id="KW-0560">Oxidoreductase</keyword>
<evidence type="ECO:0000256" key="1">
    <source>
        <dbReference type="ARBA" id="ARBA00006382"/>
    </source>
</evidence>
<evidence type="ECO:0000313" key="5">
    <source>
        <dbReference type="EMBL" id="MDU0345415.1"/>
    </source>
</evidence>
<dbReference type="InterPro" id="IPR033922">
    <property type="entry name" value="NAD_bind_Glu_DH"/>
</dbReference>
<dbReference type="Gene3D" id="3.40.50.720">
    <property type="entry name" value="NAD(P)-binding Rossmann-like Domain"/>
    <property type="match status" value="1"/>
</dbReference>
<evidence type="ECO:0000313" key="6">
    <source>
        <dbReference type="Proteomes" id="UP001261125"/>
    </source>
</evidence>
<evidence type="ECO:0000256" key="3">
    <source>
        <dbReference type="RuleBase" id="RU004417"/>
    </source>
</evidence>
<dbReference type="CDD" id="cd01076">
    <property type="entry name" value="NAD_bind_1_Glu_DH"/>
    <property type="match status" value="1"/>
</dbReference>
<organism evidence="5 6">
    <name type="scientific">Microbacterium phycohabitans</name>
    <dbReference type="NCBI Taxonomy" id="3075993"/>
    <lineage>
        <taxon>Bacteria</taxon>
        <taxon>Bacillati</taxon>
        <taxon>Actinomycetota</taxon>
        <taxon>Actinomycetes</taxon>
        <taxon>Micrococcales</taxon>
        <taxon>Microbacteriaceae</taxon>
        <taxon>Microbacterium</taxon>
    </lineage>
</organism>
<comment type="similarity">
    <text evidence="1 3">Belongs to the Glu/Leu/Phe/Val dehydrogenases family.</text>
</comment>
<evidence type="ECO:0000259" key="4">
    <source>
        <dbReference type="SMART" id="SM00839"/>
    </source>
</evidence>
<sequence length="280" mass="28483">MTGADLDIPAPDVGSGAAEMAWMMDAAPATSAGWGTVTGKPLSLGGSQGRAAATSLGVASVALLALERSGIDPREATAAVHGFGKVGRGAALELARAGVRVVAVADVRGGVRAGDGLDLAALAAHVDGTGSVVGFADADAITSADVLTEAVDLLIPAAVEGVITHENVDRVRARIIVEGANGPITSTAETALRHRGIDVVPDLLANGGGVVVSYFEWVQARQGWWWDAADVEQRLAQRMRASWQLVAQRASADGVDLRTAATALAVERVAEAVRARGSEG</sequence>
<dbReference type="InterPro" id="IPR006095">
    <property type="entry name" value="Glu/Leu/Phe/Val/Trp_DH"/>
</dbReference>
<feature type="domain" description="Glutamate/phenylalanine/leucine/valine/L-tryptophan dehydrogenase C-terminal" evidence="4">
    <location>
        <begin position="47"/>
        <end position="277"/>
    </location>
</feature>
<accession>A0ABU3SKX5</accession>
<keyword evidence="6" id="KW-1185">Reference proteome</keyword>
<dbReference type="InterPro" id="IPR006096">
    <property type="entry name" value="Glu/Leu/Phe/Val/Trp_DH_C"/>
</dbReference>
<dbReference type="EMBL" id="JAWDIT010000002">
    <property type="protein sequence ID" value="MDU0345415.1"/>
    <property type="molecule type" value="Genomic_DNA"/>
</dbReference>
<dbReference type="SUPFAM" id="SSF53223">
    <property type="entry name" value="Aminoacid dehydrogenase-like, N-terminal domain"/>
    <property type="match status" value="1"/>
</dbReference>
<evidence type="ECO:0000256" key="2">
    <source>
        <dbReference type="ARBA" id="ARBA00023002"/>
    </source>
</evidence>
<proteinExistence type="inferred from homology"/>
<dbReference type="PRINTS" id="PR00082">
    <property type="entry name" value="GLFDHDRGNASE"/>
</dbReference>
<gene>
    <name evidence="5" type="ORF">RWH44_06820</name>
</gene>
<dbReference type="SMART" id="SM00839">
    <property type="entry name" value="ELFV_dehydrog"/>
    <property type="match status" value="1"/>
</dbReference>
<reference evidence="5 6" key="1">
    <citation type="submission" date="2023-09" db="EMBL/GenBank/DDBJ databases">
        <title>Microbacterium fusihabitans sp. nov., Microbacterium phycihabitans sp. nov., and Microbacterium cervinum sp. nov., isolated from dried seaweeds of beach.</title>
        <authorList>
            <person name="Lee S.D."/>
        </authorList>
    </citation>
    <scope>NUCLEOTIDE SEQUENCE [LARGE SCALE GENOMIC DNA]</scope>
    <source>
        <strain evidence="5 6">KSW2-29</strain>
    </source>
</reference>
<dbReference type="Proteomes" id="UP001261125">
    <property type="component" value="Unassembled WGS sequence"/>
</dbReference>
<dbReference type="SUPFAM" id="SSF51735">
    <property type="entry name" value="NAD(P)-binding Rossmann-fold domains"/>
    <property type="match status" value="1"/>
</dbReference>
<dbReference type="InterPro" id="IPR046346">
    <property type="entry name" value="Aminoacid_DH-like_N_sf"/>
</dbReference>
<dbReference type="InterPro" id="IPR036291">
    <property type="entry name" value="NAD(P)-bd_dom_sf"/>
</dbReference>
<dbReference type="PANTHER" id="PTHR11606:SF13">
    <property type="entry name" value="GLUTAMATE DEHYDROGENASE 1, MITOCHONDRIAL"/>
    <property type="match status" value="1"/>
</dbReference>
<name>A0ABU3SKX5_9MICO</name>
<dbReference type="Pfam" id="PF00208">
    <property type="entry name" value="ELFV_dehydrog"/>
    <property type="match status" value="1"/>
</dbReference>